<dbReference type="PROSITE" id="PS50837">
    <property type="entry name" value="NACHT"/>
    <property type="match status" value="1"/>
</dbReference>
<keyword evidence="5" id="KW-1185">Reference proteome</keyword>
<organism evidence="4 5">
    <name type="scientific">Cercophora scortea</name>
    <dbReference type="NCBI Taxonomy" id="314031"/>
    <lineage>
        <taxon>Eukaryota</taxon>
        <taxon>Fungi</taxon>
        <taxon>Dikarya</taxon>
        <taxon>Ascomycota</taxon>
        <taxon>Pezizomycotina</taxon>
        <taxon>Sordariomycetes</taxon>
        <taxon>Sordariomycetidae</taxon>
        <taxon>Sordariales</taxon>
        <taxon>Lasiosphaeriaceae</taxon>
        <taxon>Cercophora</taxon>
    </lineage>
</organism>
<feature type="domain" description="NACHT" evidence="3">
    <location>
        <begin position="342"/>
        <end position="497"/>
    </location>
</feature>
<dbReference type="Pfam" id="PF24883">
    <property type="entry name" value="NPHP3_N"/>
    <property type="match status" value="1"/>
</dbReference>
<dbReference type="InterPro" id="IPR007111">
    <property type="entry name" value="NACHT_NTPase"/>
</dbReference>
<dbReference type="AlphaFoldDB" id="A0AAE0IBJ1"/>
<feature type="region of interest" description="Disordered" evidence="2">
    <location>
        <begin position="649"/>
        <end position="670"/>
    </location>
</feature>
<evidence type="ECO:0000256" key="1">
    <source>
        <dbReference type="ARBA" id="ARBA00022737"/>
    </source>
</evidence>
<comment type="caution">
    <text evidence="4">The sequence shown here is derived from an EMBL/GenBank/DDBJ whole genome shotgun (WGS) entry which is preliminary data.</text>
</comment>
<reference evidence="4" key="1">
    <citation type="journal article" date="2023" name="Mol. Phylogenet. Evol.">
        <title>Genome-scale phylogeny and comparative genomics of the fungal order Sordariales.</title>
        <authorList>
            <person name="Hensen N."/>
            <person name="Bonometti L."/>
            <person name="Westerberg I."/>
            <person name="Brannstrom I.O."/>
            <person name="Guillou S."/>
            <person name="Cros-Aarteil S."/>
            <person name="Calhoun S."/>
            <person name="Haridas S."/>
            <person name="Kuo A."/>
            <person name="Mondo S."/>
            <person name="Pangilinan J."/>
            <person name="Riley R."/>
            <person name="LaButti K."/>
            <person name="Andreopoulos B."/>
            <person name="Lipzen A."/>
            <person name="Chen C."/>
            <person name="Yan M."/>
            <person name="Daum C."/>
            <person name="Ng V."/>
            <person name="Clum A."/>
            <person name="Steindorff A."/>
            <person name="Ohm R.A."/>
            <person name="Martin F."/>
            <person name="Silar P."/>
            <person name="Natvig D.O."/>
            <person name="Lalanne C."/>
            <person name="Gautier V."/>
            <person name="Ament-Velasquez S.L."/>
            <person name="Kruys A."/>
            <person name="Hutchinson M.I."/>
            <person name="Powell A.J."/>
            <person name="Barry K."/>
            <person name="Miller A.N."/>
            <person name="Grigoriev I.V."/>
            <person name="Debuchy R."/>
            <person name="Gladieux P."/>
            <person name="Hiltunen Thoren M."/>
            <person name="Johannesson H."/>
        </authorList>
    </citation>
    <scope>NUCLEOTIDE SEQUENCE</scope>
    <source>
        <strain evidence="4">SMH4131-1</strain>
    </source>
</reference>
<accession>A0AAE0IBJ1</accession>
<protein>
    <recommendedName>
        <fullName evidence="3">NACHT domain-containing protein</fullName>
    </recommendedName>
</protein>
<evidence type="ECO:0000256" key="2">
    <source>
        <dbReference type="SAM" id="MobiDB-lite"/>
    </source>
</evidence>
<dbReference type="InterPro" id="IPR027417">
    <property type="entry name" value="P-loop_NTPase"/>
</dbReference>
<dbReference type="PANTHER" id="PTHR10039">
    <property type="entry name" value="AMELOGENIN"/>
    <property type="match status" value="1"/>
</dbReference>
<dbReference type="Gene3D" id="3.40.50.300">
    <property type="entry name" value="P-loop containing nucleotide triphosphate hydrolases"/>
    <property type="match status" value="1"/>
</dbReference>
<evidence type="ECO:0000313" key="4">
    <source>
        <dbReference type="EMBL" id="KAK3321261.1"/>
    </source>
</evidence>
<proteinExistence type="predicted"/>
<feature type="region of interest" description="Disordered" evidence="2">
    <location>
        <begin position="296"/>
        <end position="318"/>
    </location>
</feature>
<reference evidence="4" key="2">
    <citation type="submission" date="2023-06" db="EMBL/GenBank/DDBJ databases">
        <authorList>
            <consortium name="Lawrence Berkeley National Laboratory"/>
            <person name="Haridas S."/>
            <person name="Hensen N."/>
            <person name="Bonometti L."/>
            <person name="Westerberg I."/>
            <person name="Brannstrom I.O."/>
            <person name="Guillou S."/>
            <person name="Cros-Aarteil S."/>
            <person name="Calhoun S."/>
            <person name="Kuo A."/>
            <person name="Mondo S."/>
            <person name="Pangilinan J."/>
            <person name="Riley R."/>
            <person name="Labutti K."/>
            <person name="Andreopoulos B."/>
            <person name="Lipzen A."/>
            <person name="Chen C."/>
            <person name="Yanf M."/>
            <person name="Daum C."/>
            <person name="Ng V."/>
            <person name="Clum A."/>
            <person name="Steindorff A."/>
            <person name="Ohm R."/>
            <person name="Martin F."/>
            <person name="Silar P."/>
            <person name="Natvig D."/>
            <person name="Lalanne C."/>
            <person name="Gautier V."/>
            <person name="Ament-Velasquez S.L."/>
            <person name="Kruys A."/>
            <person name="Hutchinson M.I."/>
            <person name="Powell A.J."/>
            <person name="Barry K."/>
            <person name="Miller A.N."/>
            <person name="Grigoriev I.V."/>
            <person name="Debuchy R."/>
            <person name="Gladieux P."/>
            <person name="Thoren M.H."/>
            <person name="Johannesson H."/>
        </authorList>
    </citation>
    <scope>NUCLEOTIDE SEQUENCE</scope>
    <source>
        <strain evidence="4">SMH4131-1</strain>
    </source>
</reference>
<dbReference type="SUPFAM" id="SSF52540">
    <property type="entry name" value="P-loop containing nucleoside triphosphate hydrolases"/>
    <property type="match status" value="1"/>
</dbReference>
<name>A0AAE0IBJ1_9PEZI</name>
<dbReference type="EMBL" id="JAUEPO010000005">
    <property type="protein sequence ID" value="KAK3321261.1"/>
    <property type="molecule type" value="Genomic_DNA"/>
</dbReference>
<evidence type="ECO:0000313" key="5">
    <source>
        <dbReference type="Proteomes" id="UP001286456"/>
    </source>
</evidence>
<dbReference type="InterPro" id="IPR056884">
    <property type="entry name" value="NPHP3-like_N"/>
</dbReference>
<sequence>MSGLEPLVAFSLACGVFQVLSFTGDIYKVYKSLVQTGKPGTTTSLDASSFENMLKVFEDIEKQAGQASRPLTEQDNELLKIATECKNTAVDLKAKIDKLLGPASITGSRLKSAVQAIKIVIKRDQRKQLKVVEETLRQHQNILETRLLFQFCTKSDAIKLQQDDRFNALDSTLRNFILALAEGETEMTKLLTQESTAIKAHVTTEVDKSRDVITDQLRFEAGATRDHISQGLEELKTSTAITAQDEAKHKQLLGSLKYPAMNDRRNQLVHRHDKTFEWIFTGALATKVHTCIPLGIDQDQDSDSDKAPDSDSDSDSIYGQSQCRMIDASVQFQGWLDSPDQPLFWISGKAGSGKSTLMKFLIDDEQTLQHLGHSSTGKAVILSHFLWSAGQPLEASIKGMLCSLLHQLLASDRGLAAVVMHEMPIVSMKESCSDWSVSELEKIALLAFGHSSGPLCMFLDGLDEVSPSDGQRRLLDLLERFQAVPRVKICVSSRPEAILQNRLGKLPMLRVQDLTMQDIKRFSRETLQKGGFGYQGQPYHKFIRRICEMADGVFLWVSLAVKSLLDGSEQGDELELLLQRLEVLPTDLHSLYQNMWERLNGSNAVYRKHASEYLNLVLSSRVLLQSHDRHLTVDDLMLAKNEALPAVPDYSKLEGPGGSGALEKSNSSTDRPWSFCKPGQRVYGCCKTILQPMKSGSFF</sequence>
<dbReference type="PANTHER" id="PTHR10039:SF5">
    <property type="entry name" value="NACHT DOMAIN-CONTAINING PROTEIN"/>
    <property type="match status" value="1"/>
</dbReference>
<keyword evidence="1" id="KW-0677">Repeat</keyword>
<dbReference type="Proteomes" id="UP001286456">
    <property type="component" value="Unassembled WGS sequence"/>
</dbReference>
<evidence type="ECO:0000259" key="3">
    <source>
        <dbReference type="PROSITE" id="PS50837"/>
    </source>
</evidence>
<gene>
    <name evidence="4" type="ORF">B0T19DRAFT_445026</name>
</gene>